<reference evidence="1 2" key="1">
    <citation type="submission" date="2020-08" db="EMBL/GenBank/DDBJ databases">
        <title>Sequencing the genomes of 1000 actinobacteria strains.</title>
        <authorList>
            <person name="Klenk H.-P."/>
        </authorList>
    </citation>
    <scope>NUCLEOTIDE SEQUENCE [LARGE SCALE GENOMIC DNA]</scope>
    <source>
        <strain evidence="1 2">DSM 19079</strain>
    </source>
</reference>
<organism evidence="1 2">
    <name type="scientific">Micrococcus flavus</name>
    <dbReference type="NCBI Taxonomy" id="384602"/>
    <lineage>
        <taxon>Bacteria</taxon>
        <taxon>Bacillati</taxon>
        <taxon>Actinomycetota</taxon>
        <taxon>Actinomycetes</taxon>
        <taxon>Micrococcales</taxon>
        <taxon>Micrococcaceae</taxon>
        <taxon>Micrococcus</taxon>
    </lineage>
</organism>
<name>A0A4Y8X1L0_9MICC</name>
<dbReference type="Proteomes" id="UP000560081">
    <property type="component" value="Unassembled WGS sequence"/>
</dbReference>
<proteinExistence type="predicted"/>
<dbReference type="RefSeq" id="WP_135029531.1">
    <property type="nucleotide sequence ID" value="NZ_BMLA01000005.1"/>
</dbReference>
<accession>A0A4Y8X1L0</accession>
<dbReference type="AlphaFoldDB" id="A0A4Y8X1L0"/>
<protein>
    <submittedName>
        <fullName evidence="1">Uncharacterized protein</fullName>
    </submittedName>
</protein>
<evidence type="ECO:0000313" key="2">
    <source>
        <dbReference type="Proteomes" id="UP000560081"/>
    </source>
</evidence>
<comment type="caution">
    <text evidence="1">The sequence shown here is derived from an EMBL/GenBank/DDBJ whole genome shotgun (WGS) entry which is preliminary data.</text>
</comment>
<keyword evidence="2" id="KW-1185">Reference proteome</keyword>
<gene>
    <name evidence="1" type="ORF">BJ976_000752</name>
</gene>
<sequence length="145" mass="14902">MTPSPVRPSAPDRDRRPRRRTPAAVLVAAGALALESAALLLLAGDAVLQFGSGGLPPAARLFLVAIYLILAAWVGAAAAGMLRGRGWSRGAAVAVQLFGAVLGWWLVSMGAAPLGVGLLLVSSIGLLAVFTRSASAHLRQEDAER</sequence>
<evidence type="ECO:0000313" key="1">
    <source>
        <dbReference type="EMBL" id="MBB4882401.1"/>
    </source>
</evidence>
<dbReference type="EMBL" id="JACHMC010000001">
    <property type="protein sequence ID" value="MBB4882401.1"/>
    <property type="molecule type" value="Genomic_DNA"/>
</dbReference>